<comment type="caution">
    <text evidence="1">The sequence shown here is derived from an EMBL/GenBank/DDBJ whole genome shotgun (WGS) entry which is preliminary data.</text>
</comment>
<dbReference type="PANTHER" id="PTHR33069:SF3">
    <property type="entry name" value="DYNEIN HEAVY CHAIN TAIL DOMAIN-CONTAINING PROTEIN"/>
    <property type="match status" value="1"/>
</dbReference>
<dbReference type="EMBL" id="VSWC01000197">
    <property type="protein sequence ID" value="KAA1064836.1"/>
    <property type="molecule type" value="Genomic_DNA"/>
</dbReference>
<name>A0A5B0LLA9_PUCGR</name>
<proteinExistence type="predicted"/>
<organism evidence="1 2">
    <name type="scientific">Puccinia graminis f. sp. tritici</name>
    <dbReference type="NCBI Taxonomy" id="56615"/>
    <lineage>
        <taxon>Eukaryota</taxon>
        <taxon>Fungi</taxon>
        <taxon>Dikarya</taxon>
        <taxon>Basidiomycota</taxon>
        <taxon>Pucciniomycotina</taxon>
        <taxon>Pucciniomycetes</taxon>
        <taxon>Pucciniales</taxon>
        <taxon>Pucciniaceae</taxon>
        <taxon>Puccinia</taxon>
    </lineage>
</organism>
<evidence type="ECO:0000313" key="1">
    <source>
        <dbReference type="EMBL" id="KAA1064836.1"/>
    </source>
</evidence>
<dbReference type="Proteomes" id="UP000324748">
    <property type="component" value="Unassembled WGS sequence"/>
</dbReference>
<dbReference type="PANTHER" id="PTHR33069">
    <property type="entry name" value="CHROMOSOME 7, WHOLE GENOME SHOTGUN SEQUENCE-RELATED"/>
    <property type="match status" value="1"/>
</dbReference>
<gene>
    <name evidence="1" type="ORF">PGT21_016263</name>
</gene>
<protein>
    <submittedName>
        <fullName evidence="1">Uncharacterized protein</fullName>
    </submittedName>
</protein>
<evidence type="ECO:0000313" key="2">
    <source>
        <dbReference type="Proteomes" id="UP000324748"/>
    </source>
</evidence>
<dbReference type="OrthoDB" id="2502132at2759"/>
<keyword evidence="2" id="KW-1185">Reference proteome</keyword>
<reference evidence="1 2" key="1">
    <citation type="submission" date="2019-05" db="EMBL/GenBank/DDBJ databases">
        <title>Emergence of the Ug99 lineage of the wheat stem rust pathogen through somatic hybridization.</title>
        <authorList>
            <person name="Li F."/>
            <person name="Upadhyaya N.M."/>
            <person name="Sperschneider J."/>
            <person name="Matny O."/>
            <person name="Nguyen-Phuc H."/>
            <person name="Mago R."/>
            <person name="Raley C."/>
            <person name="Miller M.E."/>
            <person name="Silverstein K.A.T."/>
            <person name="Henningsen E."/>
            <person name="Hirsch C.D."/>
            <person name="Visser B."/>
            <person name="Pretorius Z.A."/>
            <person name="Steffenson B.J."/>
            <person name="Schwessinger B."/>
            <person name="Dodds P.N."/>
            <person name="Figueroa M."/>
        </authorList>
    </citation>
    <scope>NUCLEOTIDE SEQUENCE [LARGE SCALE GENOMIC DNA]</scope>
    <source>
        <strain evidence="1">21-0</strain>
    </source>
</reference>
<accession>A0A5B0LLA9</accession>
<sequence length="412" mass="48259">MSITNDREMPLQGQQEEMEGEPYTVKILSPKYLDLFVEAVAELKEFLRQKIHQFERTTRQVARDPIEVSSEFEGNVDRIKTILLPSIPEKLHRLCDTLSDSIYLQKLEAPRLRNGMKVLDEIESTVNQICSLMTSFWVPDRHQFFPYDQSDGHTERFERYKCERVQSKLADAFTNLHEFLQCYHDLLPLPERRTMQTRQLAKSDFEYLINSIRLTEGCGKHLIEWCDMSELGAIREHWQHIARELEDLLGELVEFLTINKDIHAPQPLREFILILKLSRLFFNKISIATSEEFYPTSDMNTAQLLNLIDLTVSIPYKLMNAYDEMECYNAPRRNINLQKVSDLAKLFQAPLNLLSNHLSDQAANPNSPENVHVKFIQCLYQWRGTWLPRTKYAHFNWGHLFQSSPCISLCIC</sequence>
<dbReference type="AlphaFoldDB" id="A0A5B0LLA9"/>